<accession>A0A385TY02</accession>
<organism evidence="1 2">
    <name type="scientific">Paenibacillus lautus</name>
    <name type="common">Bacillus lautus</name>
    <dbReference type="NCBI Taxonomy" id="1401"/>
    <lineage>
        <taxon>Bacteria</taxon>
        <taxon>Bacillati</taxon>
        <taxon>Bacillota</taxon>
        <taxon>Bacilli</taxon>
        <taxon>Bacillales</taxon>
        <taxon>Paenibacillaceae</taxon>
        <taxon>Paenibacillus</taxon>
    </lineage>
</organism>
<dbReference type="AlphaFoldDB" id="A0A385TY02"/>
<dbReference type="EMBL" id="CP032412">
    <property type="protein sequence ID" value="AYB47858.1"/>
    <property type="molecule type" value="Genomic_DNA"/>
</dbReference>
<sequence>MEISNKKINEILNKEHSLKYHDKSELIDVVWPDFVEVEGCILIKKYTEDNMKINIEHIIHQFGDQTGFEASESHVHMIDISKTFKKHPLEGLRFAKKLFEIWSIKLKIDFPEYEFILILTYHDDDTILRFHRLRESEETWININNIEDFEEGIIIRKV</sequence>
<keyword evidence="2" id="KW-1185">Reference proteome</keyword>
<evidence type="ECO:0000313" key="2">
    <source>
        <dbReference type="Proteomes" id="UP000266552"/>
    </source>
</evidence>
<evidence type="ECO:0000313" key="1">
    <source>
        <dbReference type="EMBL" id="AYB47858.1"/>
    </source>
</evidence>
<reference evidence="1 2" key="1">
    <citation type="submission" date="2018-09" db="EMBL/GenBank/DDBJ databases">
        <title>Genome Sequence of Paenibacillus lautus Strain E7593-69, Azo Dye-Degrading Bacteria, Isolated from Commercial Tattoo Inks.</title>
        <authorList>
            <person name="Nho S.W."/>
            <person name="Kim S.-J."/>
            <person name="Kweon O."/>
            <person name="Cerniglia C.E."/>
        </authorList>
    </citation>
    <scope>NUCLEOTIDE SEQUENCE [LARGE SCALE GENOMIC DNA]</scope>
    <source>
        <strain evidence="1 2">E7593-69</strain>
    </source>
</reference>
<gene>
    <name evidence="1" type="ORF">D5F53_17000</name>
</gene>
<name>A0A385TY02_PAELA</name>
<protein>
    <submittedName>
        <fullName evidence="1">Uncharacterized protein</fullName>
    </submittedName>
</protein>
<proteinExistence type="predicted"/>
<dbReference type="Proteomes" id="UP000266552">
    <property type="component" value="Chromosome"/>
</dbReference>
<dbReference type="KEGG" id="plw:D5F53_17000"/>